<dbReference type="EMBL" id="BJML01000006">
    <property type="protein sequence ID" value="GEB46192.1"/>
    <property type="molecule type" value="Genomic_DNA"/>
</dbReference>
<name>A0A4Y3QM55_MICTE</name>
<evidence type="ECO:0000313" key="2">
    <source>
        <dbReference type="Proteomes" id="UP000319525"/>
    </source>
</evidence>
<reference evidence="1 2" key="1">
    <citation type="submission" date="2019-06" db="EMBL/GenBank/DDBJ databases">
        <title>Whole genome shotgun sequence of Microbacterium testaceum NBRC 12675.</title>
        <authorList>
            <person name="Hosoyama A."/>
            <person name="Uohara A."/>
            <person name="Ohji S."/>
            <person name="Ichikawa N."/>
        </authorList>
    </citation>
    <scope>NUCLEOTIDE SEQUENCE [LARGE SCALE GENOMIC DNA]</scope>
    <source>
        <strain evidence="1 2">NBRC 12675</strain>
    </source>
</reference>
<dbReference type="AlphaFoldDB" id="A0A4Y3QM55"/>
<dbReference type="Proteomes" id="UP000319525">
    <property type="component" value="Unassembled WGS sequence"/>
</dbReference>
<accession>A0A4Y3QM55</accession>
<gene>
    <name evidence="1" type="ORF">MTE01_21370</name>
</gene>
<organism evidence="1 2">
    <name type="scientific">Microbacterium testaceum</name>
    <name type="common">Aureobacterium testaceum</name>
    <name type="synonym">Brevibacterium testaceum</name>
    <dbReference type="NCBI Taxonomy" id="2033"/>
    <lineage>
        <taxon>Bacteria</taxon>
        <taxon>Bacillati</taxon>
        <taxon>Actinomycetota</taxon>
        <taxon>Actinomycetes</taxon>
        <taxon>Micrococcales</taxon>
        <taxon>Microbacteriaceae</taxon>
        <taxon>Microbacterium</taxon>
    </lineage>
</organism>
<sequence length="128" mass="14337">MPSPRSFRSGGSLGLGAVTNIPPARRVVRLFPDYSRDWPLWEDSTPTWDAGYTTTPAMYGLSTALTDALGEWNTLWEAQYDPVDGWKSESARDAWREGGVEIARRLRAEVAEFADVQYEPWPLGDDGQ</sequence>
<comment type="caution">
    <text evidence="1">The sequence shown here is derived from an EMBL/GenBank/DDBJ whole genome shotgun (WGS) entry which is preliminary data.</text>
</comment>
<evidence type="ECO:0000313" key="1">
    <source>
        <dbReference type="EMBL" id="GEB46192.1"/>
    </source>
</evidence>
<protein>
    <submittedName>
        <fullName evidence="1">Uncharacterized protein</fullName>
    </submittedName>
</protein>
<dbReference type="RefSeq" id="WP_378713391.1">
    <property type="nucleotide sequence ID" value="NZ_JBHMAE010000007.1"/>
</dbReference>
<proteinExistence type="predicted"/>